<keyword evidence="12" id="KW-1185">Reference proteome</keyword>
<dbReference type="GO" id="GO:0003700">
    <property type="term" value="F:DNA-binding transcription factor activity"/>
    <property type="evidence" value="ECO:0007669"/>
    <property type="project" value="InterPro"/>
</dbReference>
<dbReference type="EMBL" id="PGOL01000010">
    <property type="protein sequence ID" value="PKI79334.1"/>
    <property type="molecule type" value="Genomic_DNA"/>
</dbReference>
<reference evidence="9" key="2">
    <citation type="submission" date="2017-06" db="EMBL/GenBank/DDBJ databases">
        <title>The pomegranate genome and the genomics of punicalagin biosynthesis.</title>
        <authorList>
            <person name="Xu C."/>
        </authorList>
    </citation>
    <scope>NUCLEOTIDE SEQUENCE [LARGE SCALE GENOMIC DNA]</scope>
    <source>
        <tissue evidence="9">Fresh leaf</tissue>
    </source>
</reference>
<evidence type="ECO:0000256" key="1">
    <source>
        <dbReference type="ARBA" id="ARBA00004123"/>
    </source>
</evidence>
<comment type="subcellular location">
    <subcellularLocation>
        <location evidence="1">Nucleus</location>
    </subcellularLocation>
</comment>
<dbReference type="InterPro" id="IPR016177">
    <property type="entry name" value="DNA-bd_dom_sf"/>
</dbReference>
<dbReference type="Gene3D" id="3.30.730.10">
    <property type="entry name" value="AP2/ERF domain"/>
    <property type="match status" value="1"/>
</dbReference>
<evidence type="ECO:0000256" key="3">
    <source>
        <dbReference type="ARBA" id="ARBA00023125"/>
    </source>
</evidence>
<evidence type="ECO:0000259" key="8">
    <source>
        <dbReference type="PROSITE" id="PS51032"/>
    </source>
</evidence>
<feature type="region of interest" description="Disordered" evidence="7">
    <location>
        <begin position="1"/>
        <end position="38"/>
    </location>
</feature>
<dbReference type="FunFam" id="3.30.730.10:FF:000001">
    <property type="entry name" value="Ethylene-responsive transcription factor 2"/>
    <property type="match status" value="1"/>
</dbReference>
<evidence type="ECO:0000256" key="4">
    <source>
        <dbReference type="ARBA" id="ARBA00023163"/>
    </source>
</evidence>
<dbReference type="Proteomes" id="UP000197138">
    <property type="component" value="Unassembled WGS sequence"/>
</dbReference>
<dbReference type="GO" id="GO:0003677">
    <property type="term" value="F:DNA binding"/>
    <property type="evidence" value="ECO:0007669"/>
    <property type="project" value="UniProtKB-KW"/>
</dbReference>
<name>A0A218Y4D6_PUNGR</name>
<protein>
    <recommendedName>
        <fullName evidence="8">AP2/ERF domain-containing protein</fullName>
    </recommendedName>
</protein>
<keyword evidence="3" id="KW-0238">DNA-binding</keyword>
<dbReference type="SUPFAM" id="SSF54171">
    <property type="entry name" value="DNA-binding domain"/>
    <property type="match status" value="1"/>
</dbReference>
<dbReference type="PANTHER" id="PTHR31190">
    <property type="entry name" value="DNA-BINDING DOMAIN"/>
    <property type="match status" value="1"/>
</dbReference>
<dbReference type="GeneID" id="116198954"/>
<proteinExistence type="inferred from homology"/>
<feature type="domain" description="AP2/ERF" evidence="8">
    <location>
        <begin position="150"/>
        <end position="207"/>
    </location>
</feature>
<evidence type="ECO:0000256" key="6">
    <source>
        <dbReference type="ARBA" id="ARBA00024343"/>
    </source>
</evidence>
<comment type="similarity">
    <text evidence="6">Belongs to the AP2/ERF transcription factor family. ERF subfamily.</text>
</comment>
<evidence type="ECO:0000313" key="10">
    <source>
        <dbReference type="EMBL" id="PKI79334.1"/>
    </source>
</evidence>
<evidence type="ECO:0000256" key="5">
    <source>
        <dbReference type="ARBA" id="ARBA00023242"/>
    </source>
</evidence>
<reference evidence="11" key="1">
    <citation type="journal article" date="2017" name="Plant J.">
        <title>The pomegranate (Punica granatum L.) genome and the genomics of punicalagin biosynthesis.</title>
        <authorList>
            <person name="Qin G."/>
            <person name="Xu C."/>
            <person name="Ming R."/>
            <person name="Tang H."/>
            <person name="Guyot R."/>
            <person name="Kramer E.M."/>
            <person name="Hu Y."/>
            <person name="Yi X."/>
            <person name="Qi Y."/>
            <person name="Xu X."/>
            <person name="Gao Z."/>
            <person name="Pan H."/>
            <person name="Jian J."/>
            <person name="Tian Y."/>
            <person name="Yue Z."/>
            <person name="Xu Y."/>
        </authorList>
    </citation>
    <scope>NUCLEOTIDE SEQUENCE [LARGE SCALE GENOMIC DNA]</scope>
    <source>
        <strain evidence="11">cv. Dabenzi</strain>
    </source>
</reference>
<evidence type="ECO:0000313" key="11">
    <source>
        <dbReference type="Proteomes" id="UP000197138"/>
    </source>
</evidence>
<dbReference type="GO" id="GO:0009873">
    <property type="term" value="P:ethylene-activated signaling pathway"/>
    <property type="evidence" value="ECO:0007669"/>
    <property type="project" value="InterPro"/>
</dbReference>
<dbReference type="OrthoDB" id="1925932at2759"/>
<dbReference type="AlphaFoldDB" id="A0A218Y4D6"/>
<feature type="compositionally biased region" description="Basic and acidic residues" evidence="7">
    <location>
        <begin position="8"/>
        <end position="17"/>
    </location>
</feature>
<comment type="caution">
    <text evidence="9">The sequence shown here is derived from an EMBL/GenBank/DDBJ whole genome shotgun (WGS) entry which is preliminary data.</text>
</comment>
<reference evidence="10 12" key="3">
    <citation type="submission" date="2017-11" db="EMBL/GenBank/DDBJ databases">
        <title>De-novo sequencing of pomegranate (Punica granatum L.) genome.</title>
        <authorList>
            <person name="Akparov Z."/>
            <person name="Amiraslanov A."/>
            <person name="Hajiyeva S."/>
            <person name="Abbasov M."/>
            <person name="Kaur K."/>
            <person name="Hamwieh A."/>
            <person name="Solovyev V."/>
            <person name="Salamov A."/>
            <person name="Braich B."/>
            <person name="Kosarev P."/>
            <person name="Mahmoud A."/>
            <person name="Hajiyev E."/>
            <person name="Babayeva S."/>
            <person name="Izzatullayeva V."/>
            <person name="Mammadov A."/>
            <person name="Mammadov A."/>
            <person name="Sharifova S."/>
            <person name="Ojaghi J."/>
            <person name="Eynullazada K."/>
            <person name="Bayramov B."/>
            <person name="Abdulazimova A."/>
            <person name="Shahmuradov I."/>
        </authorList>
    </citation>
    <scope>NUCLEOTIDE SEQUENCE [LARGE SCALE GENOMIC DNA]</scope>
    <source>
        <strain evidence="10">AG2017</strain>
        <strain evidence="12">cv. AG2017</strain>
        <tissue evidence="10">Leaf</tissue>
    </source>
</reference>
<dbReference type="CDD" id="cd00018">
    <property type="entry name" value="AP2"/>
    <property type="match status" value="1"/>
</dbReference>
<evidence type="ECO:0000313" key="9">
    <source>
        <dbReference type="EMBL" id="OWM91392.1"/>
    </source>
</evidence>
<dbReference type="EMBL" id="MTKT01000281">
    <property type="protein sequence ID" value="OWM91392.1"/>
    <property type="molecule type" value="Genomic_DNA"/>
</dbReference>
<keyword evidence="4" id="KW-0804">Transcription</keyword>
<dbReference type="GO" id="GO:0005634">
    <property type="term" value="C:nucleus"/>
    <property type="evidence" value="ECO:0007669"/>
    <property type="project" value="UniProtKB-SubCell"/>
</dbReference>
<dbReference type="PRINTS" id="PR00367">
    <property type="entry name" value="ETHRSPELEMNT"/>
</dbReference>
<feature type="region of interest" description="Disordered" evidence="7">
    <location>
        <begin position="109"/>
        <end position="155"/>
    </location>
</feature>
<dbReference type="PROSITE" id="PS51032">
    <property type="entry name" value="AP2_ERF"/>
    <property type="match status" value="1"/>
</dbReference>
<evidence type="ECO:0000256" key="7">
    <source>
        <dbReference type="SAM" id="MobiDB-lite"/>
    </source>
</evidence>
<dbReference type="InterPro" id="IPR036955">
    <property type="entry name" value="AP2/ERF_dom_sf"/>
</dbReference>
<organism evidence="9 11">
    <name type="scientific">Punica granatum</name>
    <name type="common">Pomegranate</name>
    <dbReference type="NCBI Taxonomy" id="22663"/>
    <lineage>
        <taxon>Eukaryota</taxon>
        <taxon>Viridiplantae</taxon>
        <taxon>Streptophyta</taxon>
        <taxon>Embryophyta</taxon>
        <taxon>Tracheophyta</taxon>
        <taxon>Spermatophyta</taxon>
        <taxon>Magnoliopsida</taxon>
        <taxon>eudicotyledons</taxon>
        <taxon>Gunneridae</taxon>
        <taxon>Pentapetalae</taxon>
        <taxon>rosids</taxon>
        <taxon>malvids</taxon>
        <taxon>Myrtales</taxon>
        <taxon>Lythraceae</taxon>
        <taxon>Punica</taxon>
    </lineage>
</organism>
<dbReference type="Pfam" id="PF00847">
    <property type="entry name" value="AP2"/>
    <property type="match status" value="1"/>
</dbReference>
<sequence>MCVLKVANSRDAKDGRADGSWPYWEPSQSGQDNQAGMRFPGHLTREREMSVMVSALARVVSGDAAQHSDSGSSSSGSGGFAQEFGYFSHGGTASSYNTITAMEGPTPNYITAIHPGDQSEVVPPTYEYSTSSSEATARESSSSASQPRRKYRGVRQRPWGKWAAEIRDPFKATRVWLGTFDTAEAAARAYDEAALRFRGNKAKLNFPENVRLVTTSPSNYGSTDPSFSAANSWPGIPSTATSSQAPLEISRSYVSFPQGHQKQPMSLYEQMFAPSYLSPARFPAPPHGQGQPPGSGNGSAVQVDDEEFPWLDLGGRHN</sequence>
<evidence type="ECO:0000256" key="2">
    <source>
        <dbReference type="ARBA" id="ARBA00023015"/>
    </source>
</evidence>
<dbReference type="SMART" id="SM00380">
    <property type="entry name" value="AP2"/>
    <property type="match status" value="1"/>
</dbReference>
<keyword evidence="2" id="KW-0805">Transcription regulation</keyword>
<feature type="region of interest" description="Disordered" evidence="7">
    <location>
        <begin position="279"/>
        <end position="318"/>
    </location>
</feature>
<feature type="compositionally biased region" description="Low complexity" evidence="7">
    <location>
        <begin position="123"/>
        <end position="146"/>
    </location>
</feature>
<accession>A0A218Y4D6</accession>
<dbReference type="PANTHER" id="PTHR31190:SF473">
    <property type="entry name" value="OS05G0437100 PROTEIN"/>
    <property type="match status" value="1"/>
</dbReference>
<dbReference type="Proteomes" id="UP000233551">
    <property type="component" value="Unassembled WGS sequence"/>
</dbReference>
<dbReference type="InterPro" id="IPR044808">
    <property type="entry name" value="ERF_plant"/>
</dbReference>
<dbReference type="STRING" id="22663.A0A218Y4D6"/>
<dbReference type="InterPro" id="IPR001471">
    <property type="entry name" value="AP2/ERF_dom"/>
</dbReference>
<gene>
    <name evidence="9" type="ORF">CDL15_Pgr017310</name>
    <name evidence="10" type="ORF">CRG98_000279</name>
</gene>
<evidence type="ECO:0000313" key="12">
    <source>
        <dbReference type="Proteomes" id="UP000233551"/>
    </source>
</evidence>
<keyword evidence="5" id="KW-0539">Nucleus</keyword>